<reference evidence="3 4" key="1">
    <citation type="submission" date="2022-11" db="EMBL/GenBank/DDBJ databases">
        <title>Haliovirga abyssi gen. nov., sp. nov., a mesophilic fermentative bacterium isolated from the Iheya North hydrothermal field and the proposal of Haliovirgaceae fam. nov.</title>
        <authorList>
            <person name="Miyazaki U."/>
            <person name="Tame A."/>
            <person name="Miyazaki J."/>
            <person name="Takai K."/>
            <person name="Sawayama S."/>
            <person name="Kitajima M."/>
            <person name="Okamoto A."/>
            <person name="Nakagawa S."/>
        </authorList>
    </citation>
    <scope>NUCLEOTIDE SEQUENCE [LARGE SCALE GENOMIC DNA]</scope>
    <source>
        <strain evidence="3 4">IC12</strain>
    </source>
</reference>
<sequence length="529" mass="62698">MENLRRKILKDILKNENIEIALNDLKKFIDSMGVNFLYYFIDYGNNKEYSTDKELKKIIFNSKKYTEMTKKEDENGLNLIYKSLSMGVVFHINYKLKDISKEEILEIEEEIELVLELLKKVIEFKKIRIYSLITPLFFEVSKILYSAEGTIKESLEELNLTIEGLLGIEIVNIEKNNIEYFIKEEKEKLFEYKYKDMIVKYKKTRKLDNLIEIDKILNLIFMILNSFLKLKELEKKKQIFLEEQINTKENLEKLNEILEKSLYKMTFINKLYSKLSKTRNLEESIRIIEKLIRDEVDYRYLRIKLGDTHLVEDGIQVEEAGNVNYSSKILKGKIEYEIICQKEDITSEDEVYLNLIFTHSKIELENILLYKKVEELATIDGVTELYIHRYFIERLKQELEINKRNGSKVSLIMLDIDNFKKYNDTYGHQAGDEVLHKVASLMKRGVRKIDIPCRYGGEEFIVILPYTDIEKAEFVAERIRQSLEEETDITASFGVTEYLSMEKLETFVKRVDDAMYKAKQNGKNQVIRM</sequence>
<dbReference type="PROSITE" id="PS50887">
    <property type="entry name" value="GGDEF"/>
    <property type="match status" value="1"/>
</dbReference>
<evidence type="ECO:0000313" key="3">
    <source>
        <dbReference type="EMBL" id="BDU49839.1"/>
    </source>
</evidence>
<dbReference type="InterPro" id="IPR050469">
    <property type="entry name" value="Diguanylate_Cyclase"/>
</dbReference>
<dbReference type="InterPro" id="IPR000160">
    <property type="entry name" value="GGDEF_dom"/>
</dbReference>
<dbReference type="FunFam" id="3.30.70.270:FF:000001">
    <property type="entry name" value="Diguanylate cyclase domain protein"/>
    <property type="match status" value="1"/>
</dbReference>
<feature type="domain" description="GGDEF" evidence="2">
    <location>
        <begin position="407"/>
        <end position="529"/>
    </location>
</feature>
<evidence type="ECO:0000259" key="2">
    <source>
        <dbReference type="PROSITE" id="PS50887"/>
    </source>
</evidence>
<dbReference type="InterPro" id="IPR029787">
    <property type="entry name" value="Nucleotide_cyclase"/>
</dbReference>
<dbReference type="GO" id="GO:1902201">
    <property type="term" value="P:negative regulation of bacterial-type flagellum-dependent cell motility"/>
    <property type="evidence" value="ECO:0007669"/>
    <property type="project" value="TreeGrafter"/>
</dbReference>
<dbReference type="RefSeq" id="WP_307904781.1">
    <property type="nucleotide sequence ID" value="NZ_AP027059.1"/>
</dbReference>
<keyword evidence="4" id="KW-1185">Reference proteome</keyword>
<feature type="coiled-coil region" evidence="1">
    <location>
        <begin position="230"/>
        <end position="261"/>
    </location>
</feature>
<dbReference type="PANTHER" id="PTHR45138:SF9">
    <property type="entry name" value="DIGUANYLATE CYCLASE DGCM-RELATED"/>
    <property type="match status" value="1"/>
</dbReference>
<protein>
    <recommendedName>
        <fullName evidence="2">GGDEF domain-containing protein</fullName>
    </recommendedName>
</protein>
<keyword evidence="1" id="KW-0175">Coiled coil</keyword>
<dbReference type="InterPro" id="IPR043128">
    <property type="entry name" value="Rev_trsase/Diguanyl_cyclase"/>
</dbReference>
<dbReference type="CDD" id="cd01949">
    <property type="entry name" value="GGDEF"/>
    <property type="match status" value="1"/>
</dbReference>
<dbReference type="SUPFAM" id="SSF55073">
    <property type="entry name" value="Nucleotide cyclase"/>
    <property type="match status" value="1"/>
</dbReference>
<dbReference type="GO" id="GO:0052621">
    <property type="term" value="F:diguanylate cyclase activity"/>
    <property type="evidence" value="ECO:0007669"/>
    <property type="project" value="TreeGrafter"/>
</dbReference>
<dbReference type="Gene3D" id="3.30.70.270">
    <property type="match status" value="1"/>
</dbReference>
<dbReference type="Pfam" id="PF00990">
    <property type="entry name" value="GGDEF"/>
    <property type="match status" value="1"/>
</dbReference>
<evidence type="ECO:0000313" key="4">
    <source>
        <dbReference type="Proteomes" id="UP001321582"/>
    </source>
</evidence>
<dbReference type="PANTHER" id="PTHR45138">
    <property type="entry name" value="REGULATORY COMPONENTS OF SENSORY TRANSDUCTION SYSTEM"/>
    <property type="match status" value="1"/>
</dbReference>
<dbReference type="GO" id="GO:0005886">
    <property type="term" value="C:plasma membrane"/>
    <property type="evidence" value="ECO:0007669"/>
    <property type="project" value="TreeGrafter"/>
</dbReference>
<gene>
    <name evidence="3" type="ORF">HLVA_04080</name>
</gene>
<dbReference type="Proteomes" id="UP001321582">
    <property type="component" value="Chromosome"/>
</dbReference>
<dbReference type="GO" id="GO:0043709">
    <property type="term" value="P:cell adhesion involved in single-species biofilm formation"/>
    <property type="evidence" value="ECO:0007669"/>
    <property type="project" value="TreeGrafter"/>
</dbReference>
<accession>A0AAU9DS67</accession>
<dbReference type="EMBL" id="AP027059">
    <property type="protein sequence ID" value="BDU49839.1"/>
    <property type="molecule type" value="Genomic_DNA"/>
</dbReference>
<dbReference type="NCBIfam" id="TIGR00254">
    <property type="entry name" value="GGDEF"/>
    <property type="match status" value="1"/>
</dbReference>
<evidence type="ECO:0000256" key="1">
    <source>
        <dbReference type="SAM" id="Coils"/>
    </source>
</evidence>
<dbReference type="KEGG" id="haby:HLVA_04080"/>
<proteinExistence type="predicted"/>
<dbReference type="SMART" id="SM00267">
    <property type="entry name" value="GGDEF"/>
    <property type="match status" value="1"/>
</dbReference>
<name>A0AAU9DS67_9FUSO</name>
<dbReference type="AlphaFoldDB" id="A0AAU9DS67"/>
<organism evidence="3 4">
    <name type="scientific">Haliovirga abyssi</name>
    <dbReference type="NCBI Taxonomy" id="2996794"/>
    <lineage>
        <taxon>Bacteria</taxon>
        <taxon>Fusobacteriati</taxon>
        <taxon>Fusobacteriota</taxon>
        <taxon>Fusobacteriia</taxon>
        <taxon>Fusobacteriales</taxon>
        <taxon>Haliovirgaceae</taxon>
        <taxon>Haliovirga</taxon>
    </lineage>
</organism>